<dbReference type="Proteomes" id="UP000093898">
    <property type="component" value="Unassembled WGS sequence"/>
</dbReference>
<dbReference type="SMART" id="SM00347">
    <property type="entry name" value="HTH_MARR"/>
    <property type="match status" value="1"/>
</dbReference>
<dbReference type="InterPro" id="IPR011991">
    <property type="entry name" value="ArsR-like_HTH"/>
</dbReference>
<name>A0A1A3HCY4_MYCMU</name>
<proteinExistence type="predicted"/>
<dbReference type="AlphaFoldDB" id="A0A1A3HCY4"/>
<dbReference type="Pfam" id="PF12802">
    <property type="entry name" value="MarR_2"/>
    <property type="match status" value="1"/>
</dbReference>
<reference evidence="2 3" key="1">
    <citation type="submission" date="2016-06" db="EMBL/GenBank/DDBJ databases">
        <authorList>
            <person name="Kjaerup R.B."/>
            <person name="Dalgaard T.S."/>
            <person name="Juul-Madsen H.R."/>
        </authorList>
    </citation>
    <scope>NUCLEOTIDE SEQUENCE [LARGE SCALE GENOMIC DNA]</scope>
    <source>
        <strain evidence="2 3">1127319.6</strain>
    </source>
</reference>
<dbReference type="PROSITE" id="PS50995">
    <property type="entry name" value="HTH_MARR_2"/>
    <property type="match status" value="1"/>
</dbReference>
<sequence>MTPRKAGEPTPERGWLTPKQQRAWVAYMRVQLRMNYEINRQLQADSGLSLADYDVLVALSGDNGGGLRVSDLAAQIGWERSRLSHQLRRMEERGLTERRPSAEDGRTTNVMLTADGWRAIAEAAPGHVDLVRSLFFDPLPENLLGPFTAALEHIHVNLDHNSSLPPAPG</sequence>
<dbReference type="PANTHER" id="PTHR33164">
    <property type="entry name" value="TRANSCRIPTIONAL REGULATOR, MARR FAMILY"/>
    <property type="match status" value="1"/>
</dbReference>
<organism evidence="2 3">
    <name type="scientific">Mycolicibacterium mucogenicum</name>
    <name type="common">Mycobacterium mucogenicum</name>
    <dbReference type="NCBI Taxonomy" id="56689"/>
    <lineage>
        <taxon>Bacteria</taxon>
        <taxon>Bacillati</taxon>
        <taxon>Actinomycetota</taxon>
        <taxon>Actinomycetes</taxon>
        <taxon>Mycobacteriales</taxon>
        <taxon>Mycobacteriaceae</taxon>
        <taxon>Mycolicibacterium</taxon>
    </lineage>
</organism>
<evidence type="ECO:0000313" key="3">
    <source>
        <dbReference type="Proteomes" id="UP000093898"/>
    </source>
</evidence>
<comment type="caution">
    <text evidence="2">The sequence shown here is derived from an EMBL/GenBank/DDBJ whole genome shotgun (WGS) entry which is preliminary data.</text>
</comment>
<dbReference type="CDD" id="cd00090">
    <property type="entry name" value="HTH_ARSR"/>
    <property type="match status" value="1"/>
</dbReference>
<dbReference type="InterPro" id="IPR039422">
    <property type="entry name" value="MarR/SlyA-like"/>
</dbReference>
<dbReference type="EMBL" id="LZLC01000036">
    <property type="protein sequence ID" value="OBJ45478.1"/>
    <property type="molecule type" value="Genomic_DNA"/>
</dbReference>
<feature type="domain" description="HTH marR-type" evidence="1">
    <location>
        <begin position="20"/>
        <end position="156"/>
    </location>
</feature>
<dbReference type="InterPro" id="IPR036388">
    <property type="entry name" value="WH-like_DNA-bd_sf"/>
</dbReference>
<dbReference type="STRING" id="56689.GCA_001291445_01848"/>
<dbReference type="Gene3D" id="1.10.10.10">
    <property type="entry name" value="Winged helix-like DNA-binding domain superfamily/Winged helix DNA-binding domain"/>
    <property type="match status" value="1"/>
</dbReference>
<dbReference type="PANTHER" id="PTHR33164:SF99">
    <property type="entry name" value="MARR FAMILY REGULATORY PROTEIN"/>
    <property type="match status" value="1"/>
</dbReference>
<evidence type="ECO:0000259" key="1">
    <source>
        <dbReference type="PROSITE" id="PS50995"/>
    </source>
</evidence>
<dbReference type="GO" id="GO:0006950">
    <property type="term" value="P:response to stress"/>
    <property type="evidence" value="ECO:0007669"/>
    <property type="project" value="TreeGrafter"/>
</dbReference>
<protein>
    <submittedName>
        <fullName evidence="2">MarR family transcriptional regulator</fullName>
    </submittedName>
</protein>
<dbReference type="SUPFAM" id="SSF46785">
    <property type="entry name" value="Winged helix' DNA-binding domain"/>
    <property type="match status" value="1"/>
</dbReference>
<dbReference type="GO" id="GO:0003700">
    <property type="term" value="F:DNA-binding transcription factor activity"/>
    <property type="evidence" value="ECO:0007669"/>
    <property type="project" value="InterPro"/>
</dbReference>
<evidence type="ECO:0000313" key="2">
    <source>
        <dbReference type="EMBL" id="OBJ45478.1"/>
    </source>
</evidence>
<gene>
    <name evidence="2" type="ORF">A5630_13490</name>
</gene>
<accession>A0A1A3HCY4</accession>
<dbReference type="InterPro" id="IPR036390">
    <property type="entry name" value="WH_DNA-bd_sf"/>
</dbReference>
<dbReference type="InterPro" id="IPR000835">
    <property type="entry name" value="HTH_MarR-typ"/>
</dbReference>